<dbReference type="Gene3D" id="3.30.565.10">
    <property type="entry name" value="Histidine kinase-like ATPase, C-terminal domain"/>
    <property type="match status" value="1"/>
</dbReference>
<sequence length="441" mass="50628">MNTMNLADTPGYYYAIAYWLSALLIVMQNKKRIKSRGWWGVQLCFLIAITVLMTVTANPDRIFFLPIMALCIFILFLQIYTCADFTPTVAGYYCARAFICGEFTASLGWQIYFYSVAGLHLKRSYLTSLLLIAVVYAVVFAVFWFLDTKQSSDEVEIRITRRECFSAIILSAGIYLMSNLSYVYDNTPFSSRFLSEIYIIRTFVDLGGVAVLYAYHLQVKELQMKFEVDALQKMLQMQYANYQISQESIDMVNQKYHDLKHQIAVLRSEVRSEEKTDCLDRMEREIKIYETQNKTGNEVLDAILTSKSIYCQGQNISLTCVADGRALHFMDTIDISSLFGNALDNAIESVRQIPEEESEKRLIHLSVVKQKGFVRIRVENYCEKEPVLKDGMPVTTKKDTRFHGYGLKSIQSTARKYGGSVTASVKNHWFELRVLLPEKAE</sequence>
<keyword evidence="4" id="KW-0418">Kinase</keyword>
<feature type="transmembrane region" description="Helical" evidence="2">
    <location>
        <begin position="93"/>
        <end position="113"/>
    </location>
</feature>
<gene>
    <name evidence="4" type="ORF">ERS852407_00936</name>
</gene>
<feature type="transmembrane region" description="Helical" evidence="2">
    <location>
        <begin position="125"/>
        <end position="146"/>
    </location>
</feature>
<keyword evidence="2" id="KW-0472">Membrane</keyword>
<feature type="coiled-coil region" evidence="1">
    <location>
        <begin position="249"/>
        <end position="299"/>
    </location>
</feature>
<keyword evidence="2" id="KW-1133">Transmembrane helix</keyword>
<keyword evidence="4" id="KW-0808">Transferase</keyword>
<organism evidence="4 5">
    <name type="scientific">Hungatella hathewayi</name>
    <dbReference type="NCBI Taxonomy" id="154046"/>
    <lineage>
        <taxon>Bacteria</taxon>
        <taxon>Bacillati</taxon>
        <taxon>Bacillota</taxon>
        <taxon>Clostridia</taxon>
        <taxon>Lachnospirales</taxon>
        <taxon>Lachnospiraceae</taxon>
        <taxon>Hungatella</taxon>
    </lineage>
</organism>
<keyword evidence="1" id="KW-0175">Coiled coil</keyword>
<dbReference type="InterPro" id="IPR036890">
    <property type="entry name" value="HATPase_C_sf"/>
</dbReference>
<dbReference type="InterPro" id="IPR032834">
    <property type="entry name" value="NatK-like_C"/>
</dbReference>
<name>A0A173Z9K0_9FIRM</name>
<feature type="transmembrane region" description="Helical" evidence="2">
    <location>
        <begin position="12"/>
        <end position="27"/>
    </location>
</feature>
<dbReference type="AlphaFoldDB" id="A0A173Z9K0"/>
<evidence type="ECO:0000256" key="2">
    <source>
        <dbReference type="SAM" id="Phobius"/>
    </source>
</evidence>
<keyword evidence="2" id="KW-0812">Transmembrane</keyword>
<dbReference type="PANTHER" id="PTHR40448">
    <property type="entry name" value="TWO-COMPONENT SENSOR HISTIDINE KINASE"/>
    <property type="match status" value="1"/>
</dbReference>
<dbReference type="GO" id="GO:0016301">
    <property type="term" value="F:kinase activity"/>
    <property type="evidence" value="ECO:0007669"/>
    <property type="project" value="UniProtKB-KW"/>
</dbReference>
<dbReference type="PANTHER" id="PTHR40448:SF1">
    <property type="entry name" value="TWO-COMPONENT SENSOR HISTIDINE KINASE"/>
    <property type="match status" value="1"/>
</dbReference>
<evidence type="ECO:0000313" key="4">
    <source>
        <dbReference type="EMBL" id="CUN73001.1"/>
    </source>
</evidence>
<dbReference type="SUPFAM" id="SSF55874">
    <property type="entry name" value="ATPase domain of HSP90 chaperone/DNA topoisomerase II/histidine kinase"/>
    <property type="match status" value="1"/>
</dbReference>
<evidence type="ECO:0000259" key="3">
    <source>
        <dbReference type="Pfam" id="PF14501"/>
    </source>
</evidence>
<feature type="transmembrane region" description="Helical" evidence="2">
    <location>
        <begin position="167"/>
        <end position="184"/>
    </location>
</feature>
<accession>A0A173Z9K0</accession>
<feature type="transmembrane region" description="Helical" evidence="2">
    <location>
        <begin position="39"/>
        <end position="57"/>
    </location>
</feature>
<evidence type="ECO:0000313" key="5">
    <source>
        <dbReference type="Proteomes" id="UP000095651"/>
    </source>
</evidence>
<dbReference type="Proteomes" id="UP000095651">
    <property type="component" value="Unassembled WGS sequence"/>
</dbReference>
<feature type="transmembrane region" description="Helical" evidence="2">
    <location>
        <begin position="63"/>
        <end position="81"/>
    </location>
</feature>
<dbReference type="CDD" id="cd16935">
    <property type="entry name" value="HATPase_AgrC-ComD-like"/>
    <property type="match status" value="1"/>
</dbReference>
<dbReference type="Pfam" id="PF14501">
    <property type="entry name" value="HATPase_c_5"/>
    <property type="match status" value="1"/>
</dbReference>
<feature type="domain" description="Sensor histidine kinase NatK-like C-terminal" evidence="3">
    <location>
        <begin position="330"/>
        <end position="437"/>
    </location>
</feature>
<dbReference type="GO" id="GO:0042802">
    <property type="term" value="F:identical protein binding"/>
    <property type="evidence" value="ECO:0007669"/>
    <property type="project" value="TreeGrafter"/>
</dbReference>
<feature type="transmembrane region" description="Helical" evidence="2">
    <location>
        <begin position="196"/>
        <end position="215"/>
    </location>
</feature>
<dbReference type="EMBL" id="CYZE01000002">
    <property type="protein sequence ID" value="CUN73001.1"/>
    <property type="molecule type" value="Genomic_DNA"/>
</dbReference>
<reference evidence="4 5" key="1">
    <citation type="submission" date="2015-09" db="EMBL/GenBank/DDBJ databases">
        <authorList>
            <consortium name="Pathogen Informatics"/>
        </authorList>
    </citation>
    <scope>NUCLEOTIDE SEQUENCE [LARGE SCALE GENOMIC DNA]</scope>
    <source>
        <strain evidence="4 5">2789STDY5608850</strain>
    </source>
</reference>
<dbReference type="RefSeq" id="WP_055653210.1">
    <property type="nucleotide sequence ID" value="NZ_CABIXC010000002.1"/>
</dbReference>
<protein>
    <submittedName>
        <fullName evidence="4">Sensor histidine kinase virs</fullName>
    </submittedName>
</protein>
<evidence type="ECO:0000256" key="1">
    <source>
        <dbReference type="SAM" id="Coils"/>
    </source>
</evidence>
<proteinExistence type="predicted"/>